<dbReference type="GO" id="GO:0120159">
    <property type="term" value="F:rRNA pseudouridine synthase activity"/>
    <property type="evidence" value="ECO:0007669"/>
    <property type="project" value="UniProtKB-ARBA"/>
</dbReference>
<dbReference type="FunFam" id="3.10.290.10:FF:000003">
    <property type="entry name" value="Pseudouridine synthase"/>
    <property type="match status" value="1"/>
</dbReference>
<dbReference type="NCBIfam" id="TIGR00093">
    <property type="entry name" value="pseudouridine synthase"/>
    <property type="match status" value="1"/>
</dbReference>
<dbReference type="SMART" id="SM00363">
    <property type="entry name" value="S4"/>
    <property type="match status" value="1"/>
</dbReference>
<dbReference type="Gene3D" id="3.30.70.580">
    <property type="entry name" value="Pseudouridine synthase I, catalytic domain, N-terminal subdomain"/>
    <property type="match status" value="1"/>
</dbReference>
<feature type="non-terminal residue" evidence="6">
    <location>
        <position position="215"/>
    </location>
</feature>
<dbReference type="InterPro" id="IPR002942">
    <property type="entry name" value="S4_RNA-bd"/>
</dbReference>
<dbReference type="PANTHER" id="PTHR47683:SF2">
    <property type="entry name" value="RNA-BINDING S4 DOMAIN-CONTAINING PROTEIN"/>
    <property type="match status" value="1"/>
</dbReference>
<evidence type="ECO:0000313" key="7">
    <source>
        <dbReference type="Proteomes" id="UP000614469"/>
    </source>
</evidence>
<evidence type="ECO:0000256" key="3">
    <source>
        <dbReference type="PROSITE-ProRule" id="PRU00182"/>
    </source>
</evidence>
<dbReference type="PANTHER" id="PTHR47683">
    <property type="entry name" value="PSEUDOURIDINE SYNTHASE FAMILY PROTEIN-RELATED"/>
    <property type="match status" value="1"/>
</dbReference>
<evidence type="ECO:0000313" key="6">
    <source>
        <dbReference type="EMBL" id="MBC8336784.1"/>
    </source>
</evidence>
<dbReference type="InterPro" id="IPR006145">
    <property type="entry name" value="PsdUridine_synth_RsuA/RluA"/>
</dbReference>
<evidence type="ECO:0000259" key="5">
    <source>
        <dbReference type="SMART" id="SM00363"/>
    </source>
</evidence>
<dbReference type="SUPFAM" id="SSF55174">
    <property type="entry name" value="Alpha-L RNA-binding motif"/>
    <property type="match status" value="1"/>
</dbReference>
<dbReference type="InterPro" id="IPR000748">
    <property type="entry name" value="PsdUridine_synth_RsuA/RluB/E/F"/>
</dbReference>
<proteinExistence type="inferred from homology"/>
<dbReference type="EC" id="5.4.99.-" evidence="4"/>
<comment type="caution">
    <text evidence="6">The sequence shown here is derived from an EMBL/GenBank/DDBJ whole genome shotgun (WGS) entry which is preliminary data.</text>
</comment>
<dbReference type="GO" id="GO:0003723">
    <property type="term" value="F:RNA binding"/>
    <property type="evidence" value="ECO:0007669"/>
    <property type="project" value="UniProtKB-KW"/>
</dbReference>
<dbReference type="CDD" id="cd02870">
    <property type="entry name" value="PseudoU_synth_RsuA_like"/>
    <property type="match status" value="1"/>
</dbReference>
<accession>A0A8J6NRZ3</accession>
<dbReference type="CDD" id="cd00165">
    <property type="entry name" value="S4"/>
    <property type="match status" value="1"/>
</dbReference>
<dbReference type="Pfam" id="PF01479">
    <property type="entry name" value="S4"/>
    <property type="match status" value="1"/>
</dbReference>
<name>A0A8J6NRZ3_9CHLR</name>
<dbReference type="InterPro" id="IPR020103">
    <property type="entry name" value="PsdUridine_synth_cat_dom_sf"/>
</dbReference>
<protein>
    <recommendedName>
        <fullName evidence="4">Pseudouridine synthase</fullName>
        <ecNumber evidence="4">5.4.99.-</ecNumber>
    </recommendedName>
</protein>
<dbReference type="Gene3D" id="3.30.70.1560">
    <property type="entry name" value="Alpha-L RNA-binding motif"/>
    <property type="match status" value="1"/>
</dbReference>
<comment type="similarity">
    <text evidence="1 4">Belongs to the pseudouridine synthase RsuA family.</text>
</comment>
<dbReference type="InterPro" id="IPR018496">
    <property type="entry name" value="PsdUridine_synth_RsuA/RluB_CS"/>
</dbReference>
<dbReference type="EMBL" id="JACNJN010000193">
    <property type="protein sequence ID" value="MBC8336784.1"/>
    <property type="molecule type" value="Genomic_DNA"/>
</dbReference>
<feature type="domain" description="RNA-binding S4" evidence="5">
    <location>
        <begin position="3"/>
        <end position="64"/>
    </location>
</feature>
<evidence type="ECO:0000256" key="4">
    <source>
        <dbReference type="RuleBase" id="RU003887"/>
    </source>
</evidence>
<dbReference type="SUPFAM" id="SSF55120">
    <property type="entry name" value="Pseudouridine synthase"/>
    <property type="match status" value="1"/>
</dbReference>
<dbReference type="AlphaFoldDB" id="A0A8J6NRZ3"/>
<keyword evidence="3" id="KW-0694">RNA-binding</keyword>
<dbReference type="InterPro" id="IPR036986">
    <property type="entry name" value="S4_RNA-bd_sf"/>
</dbReference>
<dbReference type="PROSITE" id="PS50889">
    <property type="entry name" value="S4"/>
    <property type="match status" value="1"/>
</dbReference>
<dbReference type="Pfam" id="PF00849">
    <property type="entry name" value="PseudoU_synth_2"/>
    <property type="match status" value="1"/>
</dbReference>
<dbReference type="Gene3D" id="3.10.290.10">
    <property type="entry name" value="RNA-binding S4 domain"/>
    <property type="match status" value="1"/>
</dbReference>
<dbReference type="InterPro" id="IPR020094">
    <property type="entry name" value="TruA/RsuA/RluB/E/F_N"/>
</dbReference>
<reference evidence="6 7" key="1">
    <citation type="submission" date="2020-08" db="EMBL/GenBank/DDBJ databases">
        <title>Bridging the membrane lipid divide: bacteria of the FCB group superphylum have the potential to synthesize archaeal ether lipids.</title>
        <authorList>
            <person name="Villanueva L."/>
            <person name="Von Meijenfeldt F.A.B."/>
            <person name="Westbye A.B."/>
            <person name="Yadav S."/>
            <person name="Hopmans E.C."/>
            <person name="Dutilh B.E."/>
            <person name="Sinninghe Damste J.S."/>
        </authorList>
    </citation>
    <scope>NUCLEOTIDE SEQUENCE [LARGE SCALE GENOMIC DNA]</scope>
    <source>
        <strain evidence="6">NIOZ-UU36</strain>
    </source>
</reference>
<dbReference type="Proteomes" id="UP000614469">
    <property type="component" value="Unassembled WGS sequence"/>
</dbReference>
<organism evidence="6 7">
    <name type="scientific">Candidatus Desulfolinea nitratireducens</name>
    <dbReference type="NCBI Taxonomy" id="2841698"/>
    <lineage>
        <taxon>Bacteria</taxon>
        <taxon>Bacillati</taxon>
        <taxon>Chloroflexota</taxon>
        <taxon>Anaerolineae</taxon>
        <taxon>Anaerolineales</taxon>
        <taxon>Anaerolineales incertae sedis</taxon>
        <taxon>Candidatus Desulfolinea</taxon>
    </lineage>
</organism>
<dbReference type="InterPro" id="IPR042092">
    <property type="entry name" value="PsdUridine_s_RsuA/RluB/E/F_cat"/>
</dbReference>
<dbReference type="PROSITE" id="PS01149">
    <property type="entry name" value="PSI_RSU"/>
    <property type="match status" value="1"/>
</dbReference>
<keyword evidence="2 4" id="KW-0413">Isomerase</keyword>
<dbReference type="GO" id="GO:0000455">
    <property type="term" value="P:enzyme-directed rRNA pseudouridine synthesis"/>
    <property type="evidence" value="ECO:0007669"/>
    <property type="project" value="UniProtKB-ARBA"/>
</dbReference>
<evidence type="ECO:0000256" key="1">
    <source>
        <dbReference type="ARBA" id="ARBA00008348"/>
    </source>
</evidence>
<gene>
    <name evidence="6" type="ORF">H8E29_16090</name>
</gene>
<sequence>MEERLQKILAKAGLGSRRSCEEFITAKRVKVNGKIAVLGQKADPARDTITLDEKAISVTKANIYIALNKPRGVISAVTSPDPRPTVRDLIPIEGRIYPVGRLDIESEGLILMTDDGDLANKLSHPRYGHEKTYKVLVARHPDIKQLEAWRRGIVLEDGYRTAPAKVYLEGKAGKGAKLTVVLKEGRKRQIRETGSLLGLPVVKINRVQLGSLKLG</sequence>
<dbReference type="InterPro" id="IPR050343">
    <property type="entry name" value="RsuA_PseudoU_synthase"/>
</dbReference>
<evidence type="ECO:0000256" key="2">
    <source>
        <dbReference type="ARBA" id="ARBA00023235"/>
    </source>
</evidence>